<accession>A0A0W0TJE4</accession>
<proteinExistence type="predicted"/>
<reference evidence="2 3" key="1">
    <citation type="submission" date="2015-11" db="EMBL/GenBank/DDBJ databases">
        <title>Genomic analysis of 38 Legionella species identifies large and diverse effector repertoires.</title>
        <authorList>
            <person name="Burstein D."/>
            <person name="Amaro F."/>
            <person name="Zusman T."/>
            <person name="Lifshitz Z."/>
            <person name="Cohen O."/>
            <person name="Gilbert J.A."/>
            <person name="Pupko T."/>
            <person name="Shuman H.A."/>
            <person name="Segal G."/>
        </authorList>
    </citation>
    <scope>NUCLEOTIDE SEQUENCE [LARGE SCALE GENOMIC DNA]</scope>
    <source>
        <strain evidence="2 3">SE-32A-C8</strain>
    </source>
</reference>
<dbReference type="Proteomes" id="UP000054773">
    <property type="component" value="Unassembled WGS sequence"/>
</dbReference>
<evidence type="ECO:0000256" key="1">
    <source>
        <dbReference type="SAM" id="MobiDB-lite"/>
    </source>
</evidence>
<evidence type="ECO:0000313" key="3">
    <source>
        <dbReference type="Proteomes" id="UP000054773"/>
    </source>
</evidence>
<keyword evidence="3" id="KW-1185">Reference proteome</keyword>
<gene>
    <name evidence="2" type="ORF">Lery_2009</name>
</gene>
<dbReference type="RefSeq" id="WP_058527152.1">
    <property type="nucleotide sequence ID" value="NZ_CAAAHY010000014.1"/>
</dbReference>
<dbReference type="EMBL" id="LNYA01000032">
    <property type="protein sequence ID" value="KTC95714.1"/>
    <property type="molecule type" value="Genomic_DNA"/>
</dbReference>
<evidence type="ECO:0000313" key="2">
    <source>
        <dbReference type="EMBL" id="KTC95714.1"/>
    </source>
</evidence>
<dbReference type="PATRIC" id="fig|448.7.peg.2107"/>
<dbReference type="AlphaFoldDB" id="A0A0W0TJE4"/>
<feature type="region of interest" description="Disordered" evidence="1">
    <location>
        <begin position="432"/>
        <end position="457"/>
    </location>
</feature>
<organism evidence="2 3">
    <name type="scientific">Legionella erythra</name>
    <dbReference type="NCBI Taxonomy" id="448"/>
    <lineage>
        <taxon>Bacteria</taxon>
        <taxon>Pseudomonadati</taxon>
        <taxon>Pseudomonadota</taxon>
        <taxon>Gammaproteobacteria</taxon>
        <taxon>Legionellales</taxon>
        <taxon>Legionellaceae</taxon>
        <taxon>Legionella</taxon>
    </lineage>
</organism>
<comment type="caution">
    <text evidence="2">The sequence shown here is derived from an EMBL/GenBank/DDBJ whole genome shotgun (WGS) entry which is preliminary data.</text>
</comment>
<protein>
    <submittedName>
        <fullName evidence="2">Uncharacterized protein</fullName>
    </submittedName>
</protein>
<dbReference type="STRING" id="448.Lery_2009"/>
<sequence>MDTEQVFQELQLHSNRLDQLIKDIAQFDSHHPMDYLQSLEETIDHLLTEYSNRLQPHSFDGGSKTEIPEPESSASTTCLTAADVDIMATICRKKLETCRNQYGPFCLRAEQITRRLITDFQKTHRFLQDYYASGTFGQDKKNTQLLFSSLHSSSFTHYLSDQINTWEAIRLHLPTLHQVSGGKKNKHNALTTLLNPDNIEFMDAIEYGYLGMHDEIGQLAILRLREIFNTSPKKIERVHAFKLLSGYLPLQVKDAPLAIDMAALEIEILKLAFYALMYPDNKTIWLGTSRAVNAMIEHHAGEAIYLNPDPKKLNWQLNKAWLLAAQTLGYQFELVEQHFPNIEKAILSRNPATLLIELAKEVRPSPFVSQYNGSDAPTSTTQEVLLLLSAGCNVSKESNGRITLLPGGTSSLPLKTPVWALSKSHSYTFFEASSPPPLARREDHFIPPGQEKDSQSLALPIKDGKATIGLL</sequence>
<dbReference type="OrthoDB" id="5647213at2"/>
<feature type="compositionally biased region" description="Basic and acidic residues" evidence="1">
    <location>
        <begin position="439"/>
        <end position="454"/>
    </location>
</feature>
<name>A0A0W0TJE4_LEGER</name>